<dbReference type="EMBL" id="QXJM01000040">
    <property type="protein sequence ID" value="RIE01296.1"/>
    <property type="molecule type" value="Genomic_DNA"/>
</dbReference>
<gene>
    <name evidence="1" type="ORF">D3H35_23210</name>
</gene>
<dbReference type="Proteomes" id="UP000266340">
    <property type="component" value="Unassembled WGS sequence"/>
</dbReference>
<organism evidence="1 2">
    <name type="scientific">Cohnella faecalis</name>
    <dbReference type="NCBI Taxonomy" id="2315694"/>
    <lineage>
        <taxon>Bacteria</taxon>
        <taxon>Bacillati</taxon>
        <taxon>Bacillota</taxon>
        <taxon>Bacilli</taxon>
        <taxon>Bacillales</taxon>
        <taxon>Paenibacillaceae</taxon>
        <taxon>Cohnella</taxon>
    </lineage>
</organism>
<comment type="caution">
    <text evidence="1">The sequence shown here is derived from an EMBL/GenBank/DDBJ whole genome shotgun (WGS) entry which is preliminary data.</text>
</comment>
<dbReference type="OrthoDB" id="95576at2"/>
<evidence type="ECO:0000313" key="2">
    <source>
        <dbReference type="Proteomes" id="UP000266340"/>
    </source>
</evidence>
<dbReference type="InterPro" id="IPR022555">
    <property type="entry name" value="DUF2577"/>
</dbReference>
<protein>
    <submittedName>
        <fullName evidence="1">DUF2577 domain-containing protein</fullName>
    </submittedName>
</protein>
<name>A0A398CDN4_9BACL</name>
<sequence>MSLLNIIKKAGMGAVEAGQPVAVIVGTVANENPLEVTVDQRFVLTADFLIVPESLTEYEIDAKHTHSAAGGTTGAALTEKLLIRRGLEAGDKLILLRVQGGQQYLILDRVVGT</sequence>
<accession>A0A398CDN4</accession>
<dbReference type="AlphaFoldDB" id="A0A398CDN4"/>
<keyword evidence="2" id="KW-1185">Reference proteome</keyword>
<dbReference type="Pfam" id="PF10844">
    <property type="entry name" value="DUF2577"/>
    <property type="match status" value="1"/>
</dbReference>
<proteinExistence type="predicted"/>
<evidence type="ECO:0000313" key="1">
    <source>
        <dbReference type="EMBL" id="RIE01296.1"/>
    </source>
</evidence>
<reference evidence="1 2" key="1">
    <citation type="submission" date="2018-09" db="EMBL/GenBank/DDBJ databases">
        <title>Cohnella cavernae sp. nov., isolated from a karst cave.</title>
        <authorList>
            <person name="Zhu H."/>
        </authorList>
    </citation>
    <scope>NUCLEOTIDE SEQUENCE [LARGE SCALE GENOMIC DNA]</scope>
    <source>
        <strain evidence="1 2">K2E09-144</strain>
    </source>
</reference>
<dbReference type="RefSeq" id="WP_119151555.1">
    <property type="nucleotide sequence ID" value="NZ_JBHSOV010000041.1"/>
</dbReference>